<proteinExistence type="predicted"/>
<dbReference type="STRING" id="41047.A0A397GB09"/>
<sequence length="210" mass="25091">MIFSKIENKLEQAGHLKTAQLIRLLEHYAQFQRFHSKYWVHQALRLDYKIRETVQREIHIKSLYESYNQSGRHHPLTDAEFEMVHIWQDELDDLDKTYWCLTRELNWITSTQFQGPLKRAYAAHHSNPSWYLSANHRRECAERGGCCARDCGCCGKPRETERFFKLGHCTEECPCCRKEFGEKRLSLRARADIDFERIGFKMERAYIWGI</sequence>
<keyword evidence="2" id="KW-1185">Reference proteome</keyword>
<comment type="caution">
    <text evidence="1">The sequence shown here is derived from an EMBL/GenBank/DDBJ whole genome shotgun (WGS) entry which is preliminary data.</text>
</comment>
<organism evidence="1 2">
    <name type="scientific">Aspergillus thermomutatus</name>
    <name type="common">Neosartorya pseudofischeri</name>
    <dbReference type="NCBI Taxonomy" id="41047"/>
    <lineage>
        <taxon>Eukaryota</taxon>
        <taxon>Fungi</taxon>
        <taxon>Dikarya</taxon>
        <taxon>Ascomycota</taxon>
        <taxon>Pezizomycotina</taxon>
        <taxon>Eurotiomycetes</taxon>
        <taxon>Eurotiomycetidae</taxon>
        <taxon>Eurotiales</taxon>
        <taxon>Aspergillaceae</taxon>
        <taxon>Aspergillus</taxon>
        <taxon>Aspergillus subgen. Fumigati</taxon>
    </lineage>
</organism>
<dbReference type="AlphaFoldDB" id="A0A397GB09"/>
<dbReference type="Proteomes" id="UP000215305">
    <property type="component" value="Unassembled WGS sequence"/>
</dbReference>
<name>A0A397GB09_ASPTH</name>
<gene>
    <name evidence="1" type="ORF">CDV56_102187</name>
</gene>
<protein>
    <submittedName>
        <fullName evidence="1">Uncharacterized protein</fullName>
    </submittedName>
</protein>
<reference evidence="1" key="1">
    <citation type="submission" date="2018-08" db="EMBL/GenBank/DDBJ databases">
        <title>Draft genome sequence of azole-resistant Aspergillus thermomutatus (Neosartorya pseudofischeri) strain HMR AF 39, isolated from a human nasal aspirate.</title>
        <authorList>
            <person name="Parent-Michaud M."/>
            <person name="Dufresne P.J."/>
            <person name="Fournier E."/>
            <person name="Martineau C."/>
            <person name="Moreira S."/>
            <person name="Perkins V."/>
            <person name="De Repentigny L."/>
            <person name="Dufresne S.F."/>
        </authorList>
    </citation>
    <scope>NUCLEOTIDE SEQUENCE [LARGE SCALE GENOMIC DNA]</scope>
    <source>
        <strain evidence="1">HMR AF 39</strain>
    </source>
</reference>
<accession>A0A397GB09</accession>
<evidence type="ECO:0000313" key="1">
    <source>
        <dbReference type="EMBL" id="RHZ46586.1"/>
    </source>
</evidence>
<dbReference type="VEuPathDB" id="FungiDB:CDV56_102187"/>
<dbReference type="OrthoDB" id="4497317at2759"/>
<evidence type="ECO:0000313" key="2">
    <source>
        <dbReference type="Proteomes" id="UP000215305"/>
    </source>
</evidence>
<dbReference type="GeneID" id="38124161"/>
<dbReference type="EMBL" id="NKHU02000246">
    <property type="protein sequence ID" value="RHZ46586.1"/>
    <property type="molecule type" value="Genomic_DNA"/>
</dbReference>
<dbReference type="RefSeq" id="XP_026611206.1">
    <property type="nucleotide sequence ID" value="XM_026755806.1"/>
</dbReference>